<comment type="similarity">
    <text evidence="1">Belongs to the bacterial solute-binding protein 1 family.</text>
</comment>
<dbReference type="PANTHER" id="PTHR43649">
    <property type="entry name" value="ARABINOSE-BINDING PROTEIN-RELATED"/>
    <property type="match status" value="1"/>
</dbReference>
<comment type="caution">
    <text evidence="5">The sequence shown here is derived from an EMBL/GenBank/DDBJ whole genome shotgun (WGS) entry which is preliminary data.</text>
</comment>
<feature type="chain" id="PRO_5046461102" evidence="4">
    <location>
        <begin position="21"/>
        <end position="440"/>
    </location>
</feature>
<evidence type="ECO:0000313" key="5">
    <source>
        <dbReference type="EMBL" id="KIL42510.1"/>
    </source>
</evidence>
<keyword evidence="6" id="KW-1185">Reference proteome</keyword>
<dbReference type="SUPFAM" id="SSF53850">
    <property type="entry name" value="Periplasmic binding protein-like II"/>
    <property type="match status" value="1"/>
</dbReference>
<dbReference type="Proteomes" id="UP000031967">
    <property type="component" value="Unassembled WGS sequence"/>
</dbReference>
<evidence type="ECO:0000256" key="2">
    <source>
        <dbReference type="ARBA" id="ARBA00022448"/>
    </source>
</evidence>
<dbReference type="PANTHER" id="PTHR43649:SF29">
    <property type="entry name" value="OSMOPROTECTIVE COMPOUNDS-BINDING PROTEIN GGTB"/>
    <property type="match status" value="1"/>
</dbReference>
<keyword evidence="4" id="KW-0732">Signal</keyword>
<dbReference type="Pfam" id="PF01547">
    <property type="entry name" value="SBP_bac_1"/>
    <property type="match status" value="1"/>
</dbReference>
<organism evidence="5 6">
    <name type="scientific">Gordoniibacillus kamchatkensis</name>
    <dbReference type="NCBI Taxonomy" id="1590651"/>
    <lineage>
        <taxon>Bacteria</taxon>
        <taxon>Bacillati</taxon>
        <taxon>Bacillota</taxon>
        <taxon>Bacilli</taxon>
        <taxon>Bacillales</taxon>
        <taxon>Paenibacillaceae</taxon>
        <taxon>Gordoniibacillus</taxon>
    </lineage>
</organism>
<proteinExistence type="inferred from homology"/>
<evidence type="ECO:0000256" key="1">
    <source>
        <dbReference type="ARBA" id="ARBA00008520"/>
    </source>
</evidence>
<dbReference type="PROSITE" id="PS51257">
    <property type="entry name" value="PROKAR_LIPOPROTEIN"/>
    <property type="match status" value="1"/>
</dbReference>
<evidence type="ECO:0000256" key="3">
    <source>
        <dbReference type="SAM" id="MobiDB-lite"/>
    </source>
</evidence>
<evidence type="ECO:0000313" key="6">
    <source>
        <dbReference type="Proteomes" id="UP000031967"/>
    </source>
</evidence>
<dbReference type="Gene3D" id="3.40.190.10">
    <property type="entry name" value="Periplasmic binding protein-like II"/>
    <property type="match status" value="2"/>
</dbReference>
<gene>
    <name evidence="5" type="ORF">SD70_01075</name>
</gene>
<evidence type="ECO:0000256" key="4">
    <source>
        <dbReference type="SAM" id="SignalP"/>
    </source>
</evidence>
<dbReference type="EMBL" id="JXAK01000001">
    <property type="protein sequence ID" value="KIL42510.1"/>
    <property type="molecule type" value="Genomic_DNA"/>
</dbReference>
<keyword evidence="2" id="KW-0813">Transport</keyword>
<dbReference type="RefSeq" id="WP_041044828.1">
    <property type="nucleotide sequence ID" value="NZ_JXAK01000001.1"/>
</dbReference>
<feature type="signal peptide" evidence="4">
    <location>
        <begin position="1"/>
        <end position="20"/>
    </location>
</feature>
<feature type="region of interest" description="Disordered" evidence="3">
    <location>
        <begin position="28"/>
        <end position="48"/>
    </location>
</feature>
<sequence>MKKWFSGIAATVLLTSGLLAGCSGKTDDKAGQGAGNAGTSAPAASKEAPKAEKVKLTIGSWRTEDVDAYAKIIQEFNKTNPNIEVEFKPTKNTEYNTQLNVALQSGSGPDIIHLRPYAAGAQLADAGYLEPLDSIKGLSSFPKETLLAATGSNGKVYGVPTVFSATEIFYNKKIFQKYNLQEPKTWDELMQICETLKKNKVTPFAFGSKEGWILSLTQGALGPAFYGGTDFMNKVVSGQTNFKSPEFISSIKMMKDLTPYFPDNFVGIGMDDMRNLFVTEQAAMMVMGDWEIAVMRKANPDLQMDVFPVPPKTAGGKATVTTWVDGSFAVNAKSPHKAEAMKFMDFLTTKEAGTVIVNNLLKPSTIAGIQAQDPLVAKISKYADTQSTPYMMVVYFAGGNPTTKGTLENTMQGMYQNMLTPEQVADKVQQSADTWFKPKK</sequence>
<protein>
    <submittedName>
        <fullName evidence="5">Sugar ABC transporter substrate-binding protein</fullName>
    </submittedName>
</protein>
<accession>A0ABR5ANB0</accession>
<dbReference type="InterPro" id="IPR050490">
    <property type="entry name" value="Bact_solute-bd_prot1"/>
</dbReference>
<name>A0ABR5ANB0_9BACL</name>
<dbReference type="InterPro" id="IPR006059">
    <property type="entry name" value="SBP"/>
</dbReference>
<reference evidence="5 6" key="1">
    <citation type="submission" date="2014-12" db="EMBL/GenBank/DDBJ databases">
        <title>Draft genome sequence of Paenibacillus kamchatkensis strain B-2647.</title>
        <authorList>
            <person name="Karlyshev A.V."/>
            <person name="Kudryashova E.B."/>
        </authorList>
    </citation>
    <scope>NUCLEOTIDE SEQUENCE [LARGE SCALE GENOMIC DNA]</scope>
    <source>
        <strain evidence="5 6">VKM B-2647</strain>
    </source>
</reference>